<proteinExistence type="predicted"/>
<feature type="compositionally biased region" description="Polar residues" evidence="1">
    <location>
        <begin position="8"/>
        <end position="20"/>
    </location>
</feature>
<accession>Q22T71</accession>
<dbReference type="RefSeq" id="XP_001008812.2">
    <property type="nucleotide sequence ID" value="XM_001008812.2"/>
</dbReference>
<dbReference type="PANTHER" id="PTHR36649">
    <property type="entry name" value="UBIQUITIN-LIKE DOMAIN-CONTAINING PROTEIN"/>
    <property type="match status" value="1"/>
</dbReference>
<feature type="region of interest" description="Disordered" evidence="1">
    <location>
        <begin position="1"/>
        <end position="54"/>
    </location>
</feature>
<dbReference type="KEGG" id="tet:TTHERM_00185410"/>
<feature type="compositionally biased region" description="Acidic residues" evidence="1">
    <location>
        <begin position="265"/>
        <end position="284"/>
    </location>
</feature>
<feature type="region of interest" description="Disordered" evidence="1">
    <location>
        <begin position="259"/>
        <end position="284"/>
    </location>
</feature>
<dbReference type="PANTHER" id="PTHR36649:SF28">
    <property type="entry name" value="UBIQUITIN-LIKE DOMAIN-CONTAINING PROTEIN"/>
    <property type="match status" value="1"/>
</dbReference>
<dbReference type="OrthoDB" id="428577at2759"/>
<gene>
    <name evidence="2" type="ORF">TTHERM_00185410</name>
</gene>
<feature type="compositionally biased region" description="Basic residues" evidence="1">
    <location>
        <begin position="30"/>
        <end position="48"/>
    </location>
</feature>
<reference evidence="3" key="1">
    <citation type="journal article" date="2006" name="PLoS Biol.">
        <title>Macronuclear genome sequence of the ciliate Tetrahymena thermophila, a model eukaryote.</title>
        <authorList>
            <person name="Eisen J.A."/>
            <person name="Coyne R.S."/>
            <person name="Wu M."/>
            <person name="Wu D."/>
            <person name="Thiagarajan M."/>
            <person name="Wortman J.R."/>
            <person name="Badger J.H."/>
            <person name="Ren Q."/>
            <person name="Amedeo P."/>
            <person name="Jones K.M."/>
            <person name="Tallon L.J."/>
            <person name="Delcher A.L."/>
            <person name="Salzberg S.L."/>
            <person name="Silva J.C."/>
            <person name="Haas B.J."/>
            <person name="Majoros W.H."/>
            <person name="Farzad M."/>
            <person name="Carlton J.M."/>
            <person name="Smith R.K. Jr."/>
            <person name="Garg J."/>
            <person name="Pearlman R.E."/>
            <person name="Karrer K.M."/>
            <person name="Sun L."/>
            <person name="Manning G."/>
            <person name="Elde N.C."/>
            <person name="Turkewitz A.P."/>
            <person name="Asai D.J."/>
            <person name="Wilkes D.E."/>
            <person name="Wang Y."/>
            <person name="Cai H."/>
            <person name="Collins K."/>
            <person name="Stewart B.A."/>
            <person name="Lee S.R."/>
            <person name="Wilamowska K."/>
            <person name="Weinberg Z."/>
            <person name="Ruzzo W.L."/>
            <person name="Wloga D."/>
            <person name="Gaertig J."/>
            <person name="Frankel J."/>
            <person name="Tsao C.-C."/>
            <person name="Gorovsky M.A."/>
            <person name="Keeling P.J."/>
            <person name="Waller R.F."/>
            <person name="Patron N.J."/>
            <person name="Cherry J.M."/>
            <person name="Stover N.A."/>
            <person name="Krieger C.J."/>
            <person name="del Toro C."/>
            <person name="Ryder H.F."/>
            <person name="Williamson S.C."/>
            <person name="Barbeau R.A."/>
            <person name="Hamilton E.P."/>
            <person name="Orias E."/>
        </authorList>
    </citation>
    <scope>NUCLEOTIDE SEQUENCE [LARGE SCALE GENOMIC DNA]</scope>
    <source>
        <strain evidence="3">SB210</strain>
    </source>
</reference>
<evidence type="ECO:0000313" key="2">
    <source>
        <dbReference type="EMBL" id="EAR88567.2"/>
    </source>
</evidence>
<dbReference type="EMBL" id="GG662840">
    <property type="protein sequence ID" value="EAR88567.2"/>
    <property type="molecule type" value="Genomic_DNA"/>
</dbReference>
<dbReference type="HOGENOM" id="CLU_023078_0_0_1"/>
<keyword evidence="3" id="KW-1185">Reference proteome</keyword>
<sequence length="726" mass="84874">MDFFNFGQKDNSTNKINYLGNSGLGQGKKPYSKKKKQNNYPKKQRPNKPHQEIQSMIQPQIKQDTSYAKIIGPCCFYEINKNTFFSVLMKRVAQKFLSVDQKTNKLINEIMIRAQGKEELKKLRKILFLLSDRLKGVSTIFNKCFTRMMFSEDRNKAPDNQLKRCVEVIFIRNPTDIQKNMKGFRNPKHEGQIIDYEQYKKTYNHKKELDKEIEEKQEDELQIAEAIFVKSFLRNQQQDNNTNYIQNIEEQKQDFQNQNQFQNEDKEEEKDASSDEEEEDDNDEDDFMAEEIEETKDYQNLPEKVLLQKIEQKVQSINPHLKNIVKEDLRFSCNYTLTQNVVNQKPEVVQQLEQESDQFMKNVAQKISNIQKTNQPLNKLNSSDQKDIVKAALFQHFRQQGCKVQITNKSNNDQTHTNSYQSQLVLTGQTDKLKYIQVGIDDKQYTYQKIVSQPATKKEVILKFVRATSNQYGVCEKNVTVLDIQRGFKNSVNFITSVEGLEIDQQFKNEIDKYQTEFPKAQISSMVKSLIDNYQISDQYFDERFNMTWSPYHSNMVDYRGSLPRKGQGLVPQRYYFPVGFQGYGLNVQKWLKEDQSWFGKDSDKNVWIVLYHATDEKGFKGIAQSYIMPGHRNLYGGSICRLTNQIIQKGAGANSYFSDRASGPNSSQGFGGNINLGNKQYILIFQCRVNPIHVRSPIYKQSYYTIEKEYAQQSVRPYRILLKEA</sequence>
<protein>
    <submittedName>
        <fullName evidence="2">Uncharacterized protein</fullName>
    </submittedName>
</protein>
<evidence type="ECO:0000256" key="1">
    <source>
        <dbReference type="SAM" id="MobiDB-lite"/>
    </source>
</evidence>
<dbReference type="InParanoid" id="Q22T71"/>
<organism evidence="2 3">
    <name type="scientific">Tetrahymena thermophila (strain SB210)</name>
    <dbReference type="NCBI Taxonomy" id="312017"/>
    <lineage>
        <taxon>Eukaryota</taxon>
        <taxon>Sar</taxon>
        <taxon>Alveolata</taxon>
        <taxon>Ciliophora</taxon>
        <taxon>Intramacronucleata</taxon>
        <taxon>Oligohymenophorea</taxon>
        <taxon>Hymenostomatida</taxon>
        <taxon>Tetrahymenina</taxon>
        <taxon>Tetrahymenidae</taxon>
        <taxon>Tetrahymena</taxon>
    </lineage>
</organism>
<dbReference type="GeneID" id="7827347"/>
<dbReference type="AlphaFoldDB" id="Q22T71"/>
<evidence type="ECO:0000313" key="3">
    <source>
        <dbReference type="Proteomes" id="UP000009168"/>
    </source>
</evidence>
<dbReference type="Proteomes" id="UP000009168">
    <property type="component" value="Unassembled WGS sequence"/>
</dbReference>
<name>Q22T71_TETTS</name>